<protein>
    <recommendedName>
        <fullName evidence="3">HTH cro/C1-type domain-containing protein</fullName>
    </recommendedName>
</protein>
<evidence type="ECO:0000313" key="1">
    <source>
        <dbReference type="EMBL" id="MFC0560775.1"/>
    </source>
</evidence>
<dbReference type="RefSeq" id="WP_273847956.1">
    <property type="nucleotide sequence ID" value="NZ_JAQQWT010000042.1"/>
</dbReference>
<evidence type="ECO:0008006" key="3">
    <source>
        <dbReference type="Google" id="ProtNLM"/>
    </source>
</evidence>
<evidence type="ECO:0000313" key="2">
    <source>
        <dbReference type="Proteomes" id="UP001589833"/>
    </source>
</evidence>
<organism evidence="1 2">
    <name type="scientific">Halalkalibacter alkalisediminis</name>
    <dbReference type="NCBI Taxonomy" id="935616"/>
    <lineage>
        <taxon>Bacteria</taxon>
        <taxon>Bacillati</taxon>
        <taxon>Bacillota</taxon>
        <taxon>Bacilli</taxon>
        <taxon>Bacillales</taxon>
        <taxon>Bacillaceae</taxon>
        <taxon>Halalkalibacter</taxon>
    </lineage>
</organism>
<accession>A0ABV6NJ29</accession>
<comment type="caution">
    <text evidence="1">The sequence shown here is derived from an EMBL/GenBank/DDBJ whole genome shotgun (WGS) entry which is preliminary data.</text>
</comment>
<name>A0ABV6NJ29_9BACI</name>
<gene>
    <name evidence="1" type="ORF">ACFFH4_17505</name>
</gene>
<keyword evidence="2" id="KW-1185">Reference proteome</keyword>
<sequence length="75" mass="8348">MNNVTINLSETELKKTLRTMVSESGMNSFAALARNLGYNETTFRSAIANDAIRLKAFLEAADTMGYEVLVRKKTD</sequence>
<dbReference type="EMBL" id="JBHLTR010000040">
    <property type="protein sequence ID" value="MFC0560775.1"/>
    <property type="molecule type" value="Genomic_DNA"/>
</dbReference>
<proteinExistence type="predicted"/>
<dbReference type="Proteomes" id="UP001589833">
    <property type="component" value="Unassembled WGS sequence"/>
</dbReference>
<reference evidence="1 2" key="1">
    <citation type="submission" date="2024-09" db="EMBL/GenBank/DDBJ databases">
        <authorList>
            <person name="Sun Q."/>
            <person name="Mori K."/>
        </authorList>
    </citation>
    <scope>NUCLEOTIDE SEQUENCE [LARGE SCALE GENOMIC DNA]</scope>
    <source>
        <strain evidence="1 2">NCAIM B.02301</strain>
    </source>
</reference>